<comment type="similarity">
    <text evidence="1">Belongs to the AB hydrolase superfamily. AB hydrolase 4 family.</text>
</comment>
<feature type="active site" description="Charge relay system" evidence="4">
    <location>
        <position position="143"/>
    </location>
</feature>
<keyword evidence="2" id="KW-0719">Serine esterase</keyword>
<dbReference type="GO" id="GO:0034338">
    <property type="term" value="F:short-chain carboxylesterase activity"/>
    <property type="evidence" value="ECO:0007669"/>
    <property type="project" value="TreeGrafter"/>
</dbReference>
<reference evidence="6" key="2">
    <citation type="submission" date="2016-05" db="EMBL/GenBank/DDBJ databases">
        <authorList>
            <person name="Lavstsen T."/>
            <person name="Jespersen J.S."/>
        </authorList>
    </citation>
    <scope>NUCLEOTIDE SEQUENCE</scope>
    <source>
        <strain evidence="6">NML01-0328</strain>
        <strain evidence="7">NML120819</strain>
    </source>
</reference>
<evidence type="ECO:0000313" key="6">
    <source>
        <dbReference type="EMBL" id="OAM15914.1"/>
    </source>
</evidence>
<evidence type="ECO:0000256" key="3">
    <source>
        <dbReference type="ARBA" id="ARBA00022801"/>
    </source>
</evidence>
<dbReference type="RefSeq" id="WP_064104571.1">
    <property type="nucleotide sequence ID" value="NZ_LXSF01000009.1"/>
</dbReference>
<dbReference type="InterPro" id="IPR000952">
    <property type="entry name" value="AB_hydrolase_4_CS"/>
</dbReference>
<dbReference type="Proteomes" id="UP000078103">
    <property type="component" value="Unassembled WGS sequence"/>
</dbReference>
<dbReference type="Proteomes" id="UP000078003">
    <property type="component" value="Unassembled WGS sequence"/>
</dbReference>
<dbReference type="InterPro" id="IPR050960">
    <property type="entry name" value="AB_hydrolase_4_sf"/>
</dbReference>
<dbReference type="GO" id="GO:0047372">
    <property type="term" value="F:monoacylglycerol lipase activity"/>
    <property type="evidence" value="ECO:0007669"/>
    <property type="project" value="TreeGrafter"/>
</dbReference>
<dbReference type="EMBL" id="LXSF01000009">
    <property type="protein sequence ID" value="OAM15914.1"/>
    <property type="molecule type" value="Genomic_DNA"/>
</dbReference>
<feature type="domain" description="AB hydrolase-1" evidence="5">
    <location>
        <begin position="65"/>
        <end position="299"/>
    </location>
</feature>
<evidence type="ECO:0000313" key="8">
    <source>
        <dbReference type="Proteomes" id="UP000078003"/>
    </source>
</evidence>
<accession>A0A1A9RBV8</accession>
<dbReference type="PIRSF" id="PIRSF005211">
    <property type="entry name" value="Ab_hydro_YheT"/>
    <property type="match status" value="1"/>
</dbReference>
<gene>
    <name evidence="6" type="ORF">A7P85_07710</name>
    <name evidence="7" type="ORF">A7P89_04400</name>
</gene>
<dbReference type="AlphaFoldDB" id="A0A1A9RBV8"/>
<dbReference type="SUPFAM" id="SSF53474">
    <property type="entry name" value="alpha/beta-Hydrolases"/>
    <property type="match status" value="1"/>
</dbReference>
<dbReference type="PROSITE" id="PS01133">
    <property type="entry name" value="UPF0017"/>
    <property type="match status" value="1"/>
</dbReference>
<feature type="active site" description="Charge relay system" evidence="4">
    <location>
        <position position="268"/>
    </location>
</feature>
<comment type="caution">
    <text evidence="6">The sequence shown here is derived from an EMBL/GenBank/DDBJ whole genome shotgun (WGS) entry which is preliminary data.</text>
</comment>
<evidence type="ECO:0000256" key="1">
    <source>
        <dbReference type="ARBA" id="ARBA00010884"/>
    </source>
</evidence>
<dbReference type="Gene3D" id="3.40.50.1820">
    <property type="entry name" value="alpha/beta hydrolase"/>
    <property type="match status" value="1"/>
</dbReference>
<dbReference type="InterPro" id="IPR012020">
    <property type="entry name" value="ABHD4"/>
</dbReference>
<dbReference type="InterPro" id="IPR029058">
    <property type="entry name" value="AB_hydrolase_fold"/>
</dbReference>
<sequence>MNRNNFPQLPAYRPPFWLRGGHLQSIWPKLVRIGSPAYRRELLPDSLSATEVAYDFVDGKRPDAPLLMLFHGLEGSSASHYARALMFAAQRHGWHGVVAHFRSCGEVENRAPVFYHSGDSAEVAHMLQLMHSRYPRICAVGISLGGNALAKYLAEQGSRAIPQAAAVVSAPLDLTAASHRLEQGLSKMLYAPYFLRSLLPKAAACAARFPQIDAAAVQAAANLTDFDNAFTAPVHGFADAADYYRRSSAKPLLHQIAVPTLILNALNDPFIPTESLPQAGDVSPSVTLLQPEYGGHAGFPGTADLDWLPDTVLRYFDSVATKAT</sequence>
<protein>
    <submittedName>
        <fullName evidence="6">Alpha/beta hydrolase</fullName>
    </submittedName>
</protein>
<evidence type="ECO:0000259" key="5">
    <source>
        <dbReference type="Pfam" id="PF00561"/>
    </source>
</evidence>
<name>A0A1A9RBV8_EIKCO</name>
<evidence type="ECO:0000313" key="9">
    <source>
        <dbReference type="Proteomes" id="UP000078103"/>
    </source>
</evidence>
<feature type="active site" description="Charge relay system" evidence="4">
    <location>
        <position position="296"/>
    </location>
</feature>
<evidence type="ECO:0000313" key="7">
    <source>
        <dbReference type="EMBL" id="OAM22409.1"/>
    </source>
</evidence>
<proteinExistence type="inferred from homology"/>
<keyword evidence="3 6" id="KW-0378">Hydrolase</keyword>
<reference evidence="8 9" key="1">
    <citation type="submission" date="2016-05" db="EMBL/GenBank/DDBJ databases">
        <title>Draft genome of Corynebacterium afermentans subsp. afermentans LCDC 88199T.</title>
        <authorList>
            <person name="Bernier A.-M."/>
            <person name="Bernard K."/>
        </authorList>
    </citation>
    <scope>NUCLEOTIDE SEQUENCE [LARGE SCALE GENOMIC DNA]</scope>
    <source>
        <strain evidence="8">NML01-0328</strain>
        <strain evidence="9">NML120819</strain>
    </source>
</reference>
<dbReference type="PANTHER" id="PTHR10794">
    <property type="entry name" value="ABHYDROLASE DOMAIN-CONTAINING PROTEIN"/>
    <property type="match status" value="1"/>
</dbReference>
<organism evidence="6 8">
    <name type="scientific">Eikenella corrodens</name>
    <dbReference type="NCBI Taxonomy" id="539"/>
    <lineage>
        <taxon>Bacteria</taxon>
        <taxon>Pseudomonadati</taxon>
        <taxon>Pseudomonadota</taxon>
        <taxon>Betaproteobacteria</taxon>
        <taxon>Neisseriales</taxon>
        <taxon>Neisseriaceae</taxon>
        <taxon>Eikenella</taxon>
    </lineage>
</organism>
<dbReference type="EMBL" id="LXSH01000016">
    <property type="protein sequence ID" value="OAM22409.1"/>
    <property type="molecule type" value="Genomic_DNA"/>
</dbReference>
<dbReference type="Pfam" id="PF00561">
    <property type="entry name" value="Abhydrolase_1"/>
    <property type="match status" value="1"/>
</dbReference>
<evidence type="ECO:0000256" key="2">
    <source>
        <dbReference type="ARBA" id="ARBA00022487"/>
    </source>
</evidence>
<dbReference type="InterPro" id="IPR000073">
    <property type="entry name" value="AB_hydrolase_1"/>
</dbReference>
<dbReference type="PANTHER" id="PTHR10794:SF94">
    <property type="entry name" value="ESTERASE YHET-RELATED"/>
    <property type="match status" value="1"/>
</dbReference>
<evidence type="ECO:0000256" key="4">
    <source>
        <dbReference type="PIRSR" id="PIRSR005211-1"/>
    </source>
</evidence>